<dbReference type="EMBL" id="FNBN01000006">
    <property type="protein sequence ID" value="SDG73491.1"/>
    <property type="molecule type" value="Genomic_DNA"/>
</dbReference>
<dbReference type="Gene3D" id="1.20.1640.10">
    <property type="entry name" value="Multidrug efflux transporter AcrB transmembrane domain"/>
    <property type="match status" value="2"/>
</dbReference>
<keyword evidence="1" id="KW-1133">Transmembrane helix</keyword>
<sequence>MSLTEIAIKRPSLIIVIFAVLIGGGLFCYTRLNYELMPDMSQPTLVITTSYPGATPSNVEQTVTKKIEDVLSSIDRLKSITSQSTEGNSIIQAEFSMGTDIDDKQQEVQRKINNIMSSLPDDVKTPGISKVSPSDQPVMQLTTTSSLDNALFYDLIKNEIKPQLQQIPGVGEITLIGGQEREIQVNINKDKLDYYGLSITQVTSAVNKANTEFPTGKVKTRQDQMTVRVTGKFTSVEQLNDVTVAQPAAGSVIKLRDIAAVSDIVKDAAAVNRYNGMNGIGILIKKQNGANAVEISKQVKQRIALLEKKYAADHVKMIIADDTADFTMESANAVTHDLMIAVVLVAVIMLLFLHSLRDSIIVLISIPASLISTFIVMYLLGYSLNLMTLLALSLVIGILVDDSIVILENIHRHLHMGKPKRQAALDGRNEIGFSAMAITMVDVVVFGPIALVNTSISAILRQYSLTIVTATLMSLFVCYTLTPWLASRFGKITELDNNKWMHKPLILFENFLEWLTNWYTGALQWVLRHKLIMTAIVLSLFACTAVVMNMGILGSELVASGDQGKFRLKLEYDKNTTVIQNNLRTKAIEDFLLQQPEVKIVFANVAGPSTSGLESATAVGSEYKSELTIKLVDKEHRAVSTEDYMIRKSRELEQRFPGVKIRSNVIGMVSMGEPIQIVLNAENSTLLMQAANDLKRRIEAMPGANDVSLSVEEGNPQAEVNIDREKMEQLGLDINIVGSTLQNAYAGNTDAKYRAGLNEYDINIKLDDFDRQNVEDVENLTFLNTAGEQIKLSQFATVVQGSGPSILERKDRRTSVTVKGNVLGITSGILSDNINKSLVEHPLPAGVDIKWSGDTERQADSMGALGLAMAAALVLMYLVMVALYDNFIYPFVVLFSIPVSFIGAFLALNLAKSSMSMFTMLGLIMLFGLVAKNAILIVDFANHRKEDGASTWDALIAAGRTRLRPILMTTIAMVAGMIPISIAKGAGSEWKNGLGWVLIGGLSSSLVLTVFVVPMVYYVVDKVKERFAKRRTVENERNGVLQLKHPNPVS</sequence>
<dbReference type="InterPro" id="IPR001036">
    <property type="entry name" value="Acrflvin-R"/>
</dbReference>
<evidence type="ECO:0000313" key="2">
    <source>
        <dbReference type="EMBL" id="SDG73491.1"/>
    </source>
</evidence>
<feature type="transmembrane region" description="Helical" evidence="1">
    <location>
        <begin position="360"/>
        <end position="380"/>
    </location>
</feature>
<dbReference type="PANTHER" id="PTHR32063">
    <property type="match status" value="1"/>
</dbReference>
<dbReference type="SUPFAM" id="SSF82866">
    <property type="entry name" value="Multidrug efflux transporter AcrB transmembrane domain"/>
    <property type="match status" value="2"/>
</dbReference>
<feature type="transmembrane region" description="Helical" evidence="1">
    <location>
        <begin position="333"/>
        <end position="353"/>
    </location>
</feature>
<protein>
    <submittedName>
        <fullName evidence="2">Hydrophobic/amphiphilic exporter-1, HAE1 family</fullName>
    </submittedName>
</protein>
<feature type="transmembrane region" description="Helical" evidence="1">
    <location>
        <begin position="531"/>
        <end position="553"/>
    </location>
</feature>
<name>A0A1G7WNF9_CHIFI</name>
<dbReference type="Pfam" id="PF00873">
    <property type="entry name" value="ACR_tran"/>
    <property type="match status" value="1"/>
</dbReference>
<feature type="transmembrane region" description="Helical" evidence="1">
    <location>
        <begin position="994"/>
        <end position="1020"/>
    </location>
</feature>
<dbReference type="InterPro" id="IPR027463">
    <property type="entry name" value="AcrB_DN_DC_subdom"/>
</dbReference>
<reference evidence="2 3" key="1">
    <citation type="submission" date="2016-10" db="EMBL/GenBank/DDBJ databases">
        <authorList>
            <person name="de Groot N.N."/>
        </authorList>
    </citation>
    <scope>NUCLEOTIDE SEQUENCE [LARGE SCALE GENOMIC DNA]</scope>
    <source>
        <strain evidence="2 3">DSM 527</strain>
    </source>
</reference>
<feature type="transmembrane region" description="Helical" evidence="1">
    <location>
        <begin position="963"/>
        <end position="982"/>
    </location>
</feature>
<feature type="transmembrane region" description="Helical" evidence="1">
    <location>
        <begin position="431"/>
        <end position="451"/>
    </location>
</feature>
<dbReference type="Gene3D" id="3.30.70.1320">
    <property type="entry name" value="Multidrug efflux transporter AcrB pore domain like"/>
    <property type="match status" value="1"/>
</dbReference>
<accession>A0A1G7WNF9</accession>
<dbReference type="RefSeq" id="WP_089835164.1">
    <property type="nucleotide sequence ID" value="NZ_FNBN01000006.1"/>
</dbReference>
<dbReference type="Proteomes" id="UP000199045">
    <property type="component" value="Unassembled WGS sequence"/>
</dbReference>
<feature type="transmembrane region" description="Helical" evidence="1">
    <location>
        <begin position="891"/>
        <end position="911"/>
    </location>
</feature>
<dbReference type="Gene3D" id="3.30.70.1440">
    <property type="entry name" value="Multidrug efflux transporter AcrB pore domain"/>
    <property type="match status" value="1"/>
</dbReference>
<dbReference type="GO" id="GO:0005886">
    <property type="term" value="C:plasma membrane"/>
    <property type="evidence" value="ECO:0007669"/>
    <property type="project" value="TreeGrafter"/>
</dbReference>
<dbReference type="SUPFAM" id="SSF82714">
    <property type="entry name" value="Multidrug efflux transporter AcrB TolC docking domain, DN and DC subdomains"/>
    <property type="match status" value="2"/>
</dbReference>
<dbReference type="AlphaFoldDB" id="A0A1G7WNF9"/>
<evidence type="ECO:0000256" key="1">
    <source>
        <dbReference type="SAM" id="Phobius"/>
    </source>
</evidence>
<keyword evidence="1" id="KW-0812">Transmembrane</keyword>
<dbReference type="SUPFAM" id="SSF82693">
    <property type="entry name" value="Multidrug efflux transporter AcrB pore domain, PN1, PN2, PC1 and PC2 subdomains"/>
    <property type="match status" value="2"/>
</dbReference>
<dbReference type="Gene3D" id="3.30.70.1430">
    <property type="entry name" value="Multidrug efflux transporter AcrB pore domain"/>
    <property type="match status" value="2"/>
</dbReference>
<feature type="transmembrane region" description="Helical" evidence="1">
    <location>
        <begin position="386"/>
        <end position="410"/>
    </location>
</feature>
<dbReference type="OrthoDB" id="9757876at2"/>
<organism evidence="2 3">
    <name type="scientific">Chitinophaga filiformis</name>
    <name type="common">Myxococcus filiformis</name>
    <name type="synonym">Flexibacter filiformis</name>
    <dbReference type="NCBI Taxonomy" id="104663"/>
    <lineage>
        <taxon>Bacteria</taxon>
        <taxon>Pseudomonadati</taxon>
        <taxon>Bacteroidota</taxon>
        <taxon>Chitinophagia</taxon>
        <taxon>Chitinophagales</taxon>
        <taxon>Chitinophagaceae</taxon>
        <taxon>Chitinophaga</taxon>
    </lineage>
</organism>
<dbReference type="Gene3D" id="3.30.2090.10">
    <property type="entry name" value="Multidrug efflux transporter AcrB TolC docking domain, DN and DC subdomains"/>
    <property type="match status" value="2"/>
</dbReference>
<dbReference type="PANTHER" id="PTHR32063:SF0">
    <property type="entry name" value="SWARMING MOTILITY PROTEIN SWRC"/>
    <property type="match status" value="1"/>
</dbReference>
<gene>
    <name evidence="2" type="ORF">SAMN04488121_10681</name>
</gene>
<feature type="transmembrane region" description="Helical" evidence="1">
    <location>
        <begin position="862"/>
        <end position="884"/>
    </location>
</feature>
<proteinExistence type="predicted"/>
<dbReference type="STRING" id="104663.SAMN04488121_10681"/>
<feature type="transmembrane region" description="Helical" evidence="1">
    <location>
        <begin position="12"/>
        <end position="32"/>
    </location>
</feature>
<evidence type="ECO:0000313" key="3">
    <source>
        <dbReference type="Proteomes" id="UP000199045"/>
    </source>
</evidence>
<feature type="transmembrane region" description="Helical" evidence="1">
    <location>
        <begin position="917"/>
        <end position="942"/>
    </location>
</feature>
<dbReference type="GO" id="GO:0042910">
    <property type="term" value="F:xenobiotic transmembrane transporter activity"/>
    <property type="evidence" value="ECO:0007669"/>
    <property type="project" value="TreeGrafter"/>
</dbReference>
<keyword evidence="1" id="KW-0472">Membrane</keyword>
<feature type="transmembrane region" description="Helical" evidence="1">
    <location>
        <begin position="463"/>
        <end position="482"/>
    </location>
</feature>
<dbReference type="PRINTS" id="PR00702">
    <property type="entry name" value="ACRIFLAVINRP"/>
</dbReference>